<dbReference type="PROSITE" id="PS00137">
    <property type="entry name" value="SUBTILASE_HIS"/>
    <property type="match status" value="1"/>
</dbReference>
<evidence type="ECO:0000256" key="9">
    <source>
        <dbReference type="ARBA" id="ARBA00023136"/>
    </source>
</evidence>
<dbReference type="PANTHER" id="PTHR43806">
    <property type="entry name" value="PEPTIDASE S8"/>
    <property type="match status" value="1"/>
</dbReference>
<dbReference type="InterPro" id="IPR022398">
    <property type="entry name" value="Peptidase_S8_His-AS"/>
</dbReference>
<evidence type="ECO:0000256" key="4">
    <source>
        <dbReference type="ARBA" id="ARBA00022670"/>
    </source>
</evidence>
<evidence type="ECO:0000256" key="1">
    <source>
        <dbReference type="ARBA" id="ARBA00004162"/>
    </source>
</evidence>
<dbReference type="NCBIfam" id="TIGR03921">
    <property type="entry name" value="T7SS_mycosin"/>
    <property type="match status" value="1"/>
</dbReference>
<dbReference type="InterPro" id="IPR050131">
    <property type="entry name" value="Peptidase_S8_subtilisin-like"/>
</dbReference>
<comment type="caution">
    <text evidence="15">The sequence shown here is derived from an EMBL/GenBank/DDBJ whole genome shotgun (WGS) entry which is preliminary data.</text>
</comment>
<accession>A0A368W3U3</accession>
<comment type="similarity">
    <text evidence="2 10 11">Belongs to the peptidase S8 family.</text>
</comment>
<organism evidence="15 16">
    <name type="scientific">Halopolyspora algeriensis</name>
    <dbReference type="NCBI Taxonomy" id="1500506"/>
    <lineage>
        <taxon>Bacteria</taxon>
        <taxon>Bacillati</taxon>
        <taxon>Actinomycetota</taxon>
        <taxon>Actinomycetes</taxon>
        <taxon>Actinomycetes incertae sedis</taxon>
        <taxon>Halopolyspora</taxon>
    </lineage>
</organism>
<feature type="active site" description="Charge relay system" evidence="10">
    <location>
        <position position="115"/>
    </location>
</feature>
<evidence type="ECO:0000256" key="13">
    <source>
        <dbReference type="SAM" id="Phobius"/>
    </source>
</evidence>
<dbReference type="SUPFAM" id="SSF52743">
    <property type="entry name" value="Subtilisin-like"/>
    <property type="match status" value="1"/>
</dbReference>
<evidence type="ECO:0000256" key="5">
    <source>
        <dbReference type="ARBA" id="ARBA00022692"/>
    </source>
</evidence>
<dbReference type="AlphaFoldDB" id="A0A368W3U3"/>
<evidence type="ECO:0000259" key="14">
    <source>
        <dbReference type="Pfam" id="PF00082"/>
    </source>
</evidence>
<name>A0A368W3U3_9ACTN</name>
<feature type="active site" description="Charge relay system" evidence="10">
    <location>
        <position position="343"/>
    </location>
</feature>
<dbReference type="EMBL" id="QPJC01000001">
    <property type="protein sequence ID" value="RCW46740.1"/>
    <property type="molecule type" value="Genomic_DNA"/>
</dbReference>
<dbReference type="Proteomes" id="UP000253495">
    <property type="component" value="Unassembled WGS sequence"/>
</dbReference>
<dbReference type="InterPro" id="IPR000209">
    <property type="entry name" value="Peptidase_S8/S53_dom"/>
</dbReference>
<evidence type="ECO:0000256" key="10">
    <source>
        <dbReference type="PROSITE-ProRule" id="PRU01240"/>
    </source>
</evidence>
<dbReference type="GO" id="GO:0004252">
    <property type="term" value="F:serine-type endopeptidase activity"/>
    <property type="evidence" value="ECO:0007669"/>
    <property type="project" value="UniProtKB-UniRule"/>
</dbReference>
<evidence type="ECO:0000256" key="3">
    <source>
        <dbReference type="ARBA" id="ARBA00022475"/>
    </source>
</evidence>
<dbReference type="Pfam" id="PF00082">
    <property type="entry name" value="Peptidase_S8"/>
    <property type="match status" value="1"/>
</dbReference>
<evidence type="ECO:0000313" key="16">
    <source>
        <dbReference type="Proteomes" id="UP000253495"/>
    </source>
</evidence>
<proteinExistence type="inferred from homology"/>
<evidence type="ECO:0000256" key="6">
    <source>
        <dbReference type="ARBA" id="ARBA00022801"/>
    </source>
</evidence>
<dbReference type="InterPro" id="IPR023827">
    <property type="entry name" value="Peptidase_S8_Asp-AS"/>
</dbReference>
<keyword evidence="6 10" id="KW-0378">Hydrolase</keyword>
<sequence>MRPTNRTHRGTHGHRGLALLATVGMLTLCGPTFPVTAQQAEENRPSDPPPLDLGKQASSEPLSPQKDFTQQQACMQASNGGPTITEEPWSQRILGIERAHSQGWKGQGQTVAVIDTGVNPHPRLPRLRDGGSAVPQGGALTDCDGHGTIVAGIIAAVPTPDTGFVGVAPQSTILSIRQSSALYQNEATGKTVGNTITMAQAINSAVRQGADVVNISQASCQPIASAAGRPGNAKLHSAVHNAYRSGVVVVAAAGNTGDKCRKNPPSDPTTAVLPAWFDKYVLTVASVDAQGAPSEFTVPGPWVDVAAPGENLTSLDPGRNGDGLANRITHGSDGRPQPVQGTSFAAPYVSGLVALMQQKFTEQDTPLSPGEIMERIEKTAQHPGGTEGRNDIIGYGMINPMAALNDVVPAEHGAAAAPVEPRRLESHVFPQENWVAIAIALGGAVGGLGTVFFTAFLMNAIRKVRAREAGTSTPESQA</sequence>
<feature type="region of interest" description="Disordered" evidence="12">
    <location>
        <begin position="38"/>
        <end position="86"/>
    </location>
</feature>
<dbReference type="InterPro" id="IPR023828">
    <property type="entry name" value="Peptidase_S8_Ser-AS"/>
</dbReference>
<feature type="domain" description="Peptidase S8/S53" evidence="14">
    <location>
        <begin position="106"/>
        <end position="396"/>
    </location>
</feature>
<keyword evidence="7 10" id="KW-0720">Serine protease</keyword>
<evidence type="ECO:0000256" key="12">
    <source>
        <dbReference type="SAM" id="MobiDB-lite"/>
    </source>
</evidence>
<reference evidence="15 16" key="1">
    <citation type="submission" date="2018-07" db="EMBL/GenBank/DDBJ databases">
        <title>Genomic Encyclopedia of Type Strains, Phase III (KMG-III): the genomes of soil and plant-associated and newly described type strains.</title>
        <authorList>
            <person name="Whitman W."/>
        </authorList>
    </citation>
    <scope>NUCLEOTIDE SEQUENCE [LARGE SCALE GENOMIC DNA]</scope>
    <source>
        <strain evidence="15 16">CECT 8575</strain>
    </source>
</reference>
<dbReference type="PROSITE" id="PS00138">
    <property type="entry name" value="SUBTILASE_SER"/>
    <property type="match status" value="1"/>
</dbReference>
<comment type="subcellular location">
    <subcellularLocation>
        <location evidence="1">Cell membrane</location>
        <topology evidence="1">Single-pass membrane protein</topology>
    </subcellularLocation>
</comment>
<keyword evidence="8 13" id="KW-1133">Transmembrane helix</keyword>
<dbReference type="Gene3D" id="3.40.50.200">
    <property type="entry name" value="Peptidase S8/S53 domain"/>
    <property type="match status" value="1"/>
</dbReference>
<dbReference type="RefSeq" id="WP_114451009.1">
    <property type="nucleotide sequence ID" value="NZ_QPJC01000001.1"/>
</dbReference>
<keyword evidence="5 13" id="KW-0812">Transmembrane</keyword>
<dbReference type="GO" id="GO:0006508">
    <property type="term" value="P:proteolysis"/>
    <property type="evidence" value="ECO:0007669"/>
    <property type="project" value="UniProtKB-KW"/>
</dbReference>
<feature type="compositionally biased region" description="Polar residues" evidence="12">
    <location>
        <begin position="56"/>
        <end position="82"/>
    </location>
</feature>
<keyword evidence="4 10" id="KW-0645">Protease</keyword>
<dbReference type="InterPro" id="IPR036852">
    <property type="entry name" value="Peptidase_S8/S53_dom_sf"/>
</dbReference>
<keyword evidence="16" id="KW-1185">Reference proteome</keyword>
<evidence type="ECO:0000256" key="8">
    <source>
        <dbReference type="ARBA" id="ARBA00022989"/>
    </source>
</evidence>
<dbReference type="PROSITE" id="PS51892">
    <property type="entry name" value="SUBTILASE"/>
    <property type="match status" value="1"/>
</dbReference>
<dbReference type="InterPro" id="IPR015500">
    <property type="entry name" value="Peptidase_S8_subtilisin-rel"/>
</dbReference>
<feature type="transmembrane region" description="Helical" evidence="13">
    <location>
        <begin position="434"/>
        <end position="457"/>
    </location>
</feature>
<evidence type="ECO:0000256" key="7">
    <source>
        <dbReference type="ARBA" id="ARBA00022825"/>
    </source>
</evidence>
<dbReference type="PRINTS" id="PR00723">
    <property type="entry name" value="SUBTILISIN"/>
</dbReference>
<protein>
    <submittedName>
        <fullName evidence="15">Membrane-anchored mycosin MYCP</fullName>
    </submittedName>
</protein>
<keyword evidence="9 13" id="KW-0472">Membrane</keyword>
<dbReference type="PANTHER" id="PTHR43806:SF11">
    <property type="entry name" value="CEREVISIN-RELATED"/>
    <property type="match status" value="1"/>
</dbReference>
<gene>
    <name evidence="15" type="ORF">DFQ14_10176</name>
</gene>
<keyword evidence="3" id="KW-1003">Cell membrane</keyword>
<feature type="active site" description="Charge relay system" evidence="10">
    <location>
        <position position="146"/>
    </location>
</feature>
<dbReference type="InterPro" id="IPR023834">
    <property type="entry name" value="T7SS_pept_S8A_mycosin"/>
</dbReference>
<dbReference type="PROSITE" id="PS00136">
    <property type="entry name" value="SUBTILASE_ASP"/>
    <property type="match status" value="1"/>
</dbReference>
<evidence type="ECO:0000256" key="11">
    <source>
        <dbReference type="RuleBase" id="RU003355"/>
    </source>
</evidence>
<evidence type="ECO:0000256" key="2">
    <source>
        <dbReference type="ARBA" id="ARBA00011073"/>
    </source>
</evidence>
<dbReference type="GO" id="GO:0005886">
    <property type="term" value="C:plasma membrane"/>
    <property type="evidence" value="ECO:0007669"/>
    <property type="project" value="UniProtKB-SubCell"/>
</dbReference>
<evidence type="ECO:0000313" key="15">
    <source>
        <dbReference type="EMBL" id="RCW46740.1"/>
    </source>
</evidence>